<name>A0A6I9VCK3_BACDO</name>
<dbReference type="PANTHER" id="PTHR20957">
    <property type="entry name" value="RNA-BINDING PROTEIN 48"/>
    <property type="match status" value="1"/>
</dbReference>
<dbReference type="SUPFAM" id="SSF54928">
    <property type="entry name" value="RNA-binding domain, RBD"/>
    <property type="match status" value="1"/>
</dbReference>
<reference evidence="2" key="1">
    <citation type="submission" date="2025-08" db="UniProtKB">
        <authorList>
            <consortium name="RefSeq"/>
        </authorList>
    </citation>
    <scope>IDENTIFICATION</scope>
    <source>
        <tissue evidence="2">Adult</tissue>
    </source>
</reference>
<dbReference type="GeneID" id="105228929"/>
<dbReference type="AlphaFoldDB" id="A0A6I9VCK3"/>
<proteinExistence type="predicted"/>
<dbReference type="PANTHER" id="PTHR20957:SF0">
    <property type="entry name" value="RNA-BINDING PROTEIN 48"/>
    <property type="match status" value="1"/>
</dbReference>
<dbReference type="GO" id="GO:0003676">
    <property type="term" value="F:nucleic acid binding"/>
    <property type="evidence" value="ECO:0007669"/>
    <property type="project" value="InterPro"/>
</dbReference>
<dbReference type="OrthoDB" id="78358at2759"/>
<sequence>MDGNKSATHHIRQNYCRNRLEYRRGRRLRAVKVYTVANESKHLLVFGVPRINLKQEIKCKLKRCGDIEFIQSVTEEMAQKVELEAFTDVYYVKFTKVQTARFAKRYLDAQEFYGGILHISYAPEYETTNELREKLLQRKAEIKHRQQVNEKVGLIMSTDAQCSEPLDKKRKEP</sequence>
<dbReference type="InParanoid" id="A0A6I9VCK3"/>
<dbReference type="InterPro" id="IPR035979">
    <property type="entry name" value="RBD_domain_sf"/>
</dbReference>
<protein>
    <submittedName>
        <fullName evidence="2">RNA-binding protein 48</fullName>
    </submittedName>
</protein>
<dbReference type="Proteomes" id="UP001652620">
    <property type="component" value="Chromosome 3"/>
</dbReference>
<dbReference type="GO" id="GO:0005654">
    <property type="term" value="C:nucleoplasm"/>
    <property type="evidence" value="ECO:0007669"/>
    <property type="project" value="TreeGrafter"/>
</dbReference>
<keyword evidence="1" id="KW-1185">Reference proteome</keyword>
<evidence type="ECO:0000313" key="1">
    <source>
        <dbReference type="Proteomes" id="UP001652620"/>
    </source>
</evidence>
<dbReference type="RefSeq" id="XP_011207247.2">
    <property type="nucleotide sequence ID" value="XM_011208945.4"/>
</dbReference>
<dbReference type="KEGG" id="bdr:105228929"/>
<organism evidence="1 2">
    <name type="scientific">Bactrocera dorsalis</name>
    <name type="common">Oriental fruit fly</name>
    <name type="synonym">Dacus dorsalis</name>
    <dbReference type="NCBI Taxonomy" id="27457"/>
    <lineage>
        <taxon>Eukaryota</taxon>
        <taxon>Metazoa</taxon>
        <taxon>Ecdysozoa</taxon>
        <taxon>Arthropoda</taxon>
        <taxon>Hexapoda</taxon>
        <taxon>Insecta</taxon>
        <taxon>Pterygota</taxon>
        <taxon>Neoptera</taxon>
        <taxon>Endopterygota</taxon>
        <taxon>Diptera</taxon>
        <taxon>Brachycera</taxon>
        <taxon>Muscomorpha</taxon>
        <taxon>Tephritoidea</taxon>
        <taxon>Tephritidae</taxon>
        <taxon>Bactrocera</taxon>
        <taxon>Bactrocera</taxon>
    </lineage>
</organism>
<gene>
    <name evidence="2" type="primary">LOC105228929</name>
</gene>
<evidence type="ECO:0000313" key="2">
    <source>
        <dbReference type="RefSeq" id="XP_011207247.2"/>
    </source>
</evidence>
<accession>A0A6I9VCK3</accession>
<dbReference type="FunCoup" id="A0A6I9VCK3">
    <property type="interactions" value="17"/>
</dbReference>
<dbReference type="InterPro" id="IPR039599">
    <property type="entry name" value="RBM48"/>
</dbReference>